<name>A0AAV7TTM3_PLEWA</name>
<dbReference type="EMBL" id="JANPWB010000006">
    <property type="protein sequence ID" value="KAJ1179791.1"/>
    <property type="molecule type" value="Genomic_DNA"/>
</dbReference>
<accession>A0AAV7TTM3</accession>
<gene>
    <name evidence="1" type="ORF">NDU88_005025</name>
</gene>
<keyword evidence="2" id="KW-1185">Reference proteome</keyword>
<reference evidence="1" key="1">
    <citation type="journal article" date="2022" name="bioRxiv">
        <title>Sequencing and chromosome-scale assembly of the giantPleurodeles waltlgenome.</title>
        <authorList>
            <person name="Brown T."/>
            <person name="Elewa A."/>
            <person name="Iarovenko S."/>
            <person name="Subramanian E."/>
            <person name="Araus A.J."/>
            <person name="Petzold A."/>
            <person name="Susuki M."/>
            <person name="Suzuki K.-i.T."/>
            <person name="Hayashi T."/>
            <person name="Toyoda A."/>
            <person name="Oliveira C."/>
            <person name="Osipova E."/>
            <person name="Leigh N.D."/>
            <person name="Simon A."/>
            <person name="Yun M.H."/>
        </authorList>
    </citation>
    <scope>NUCLEOTIDE SEQUENCE</scope>
    <source>
        <strain evidence="1">20211129_DDA</strain>
        <tissue evidence="1">Liver</tissue>
    </source>
</reference>
<protein>
    <submittedName>
        <fullName evidence="1">Uncharacterized protein</fullName>
    </submittedName>
</protein>
<evidence type="ECO:0000313" key="2">
    <source>
        <dbReference type="Proteomes" id="UP001066276"/>
    </source>
</evidence>
<dbReference type="AlphaFoldDB" id="A0AAV7TTM3"/>
<proteinExistence type="predicted"/>
<sequence>MGAPLQHGGNLSGAPGASPGLCWLRARLELGRSRRLAAQLPFRVKASRVSTEADRLPFEGKEVPSLKPAGRWCRRSTIICFFPSKAALQDKVGGGGSEGSHPGIVHCKLDSMRHHNPPDRQRLPRVKPEIAEGSGKGGLKPPKNIKIRKKNARSKLTPSVKTFLKVKSPDKLVIMEDGMNGSVPKALAMEAKGEGGCQGGRHSHDMQQQSLMASIQTLVCQEKVGEALVSEEIVPKSEFPLAATPLGSGDPVFPL</sequence>
<evidence type="ECO:0000313" key="1">
    <source>
        <dbReference type="EMBL" id="KAJ1179791.1"/>
    </source>
</evidence>
<dbReference type="Proteomes" id="UP001066276">
    <property type="component" value="Chromosome 3_2"/>
</dbReference>
<organism evidence="1 2">
    <name type="scientific">Pleurodeles waltl</name>
    <name type="common">Iberian ribbed newt</name>
    <dbReference type="NCBI Taxonomy" id="8319"/>
    <lineage>
        <taxon>Eukaryota</taxon>
        <taxon>Metazoa</taxon>
        <taxon>Chordata</taxon>
        <taxon>Craniata</taxon>
        <taxon>Vertebrata</taxon>
        <taxon>Euteleostomi</taxon>
        <taxon>Amphibia</taxon>
        <taxon>Batrachia</taxon>
        <taxon>Caudata</taxon>
        <taxon>Salamandroidea</taxon>
        <taxon>Salamandridae</taxon>
        <taxon>Pleurodelinae</taxon>
        <taxon>Pleurodeles</taxon>
    </lineage>
</organism>
<comment type="caution">
    <text evidence="1">The sequence shown here is derived from an EMBL/GenBank/DDBJ whole genome shotgun (WGS) entry which is preliminary data.</text>
</comment>